<gene>
    <name evidence="13" type="ORF">ParKJ_40505</name>
</gene>
<evidence type="ECO:0000256" key="4">
    <source>
        <dbReference type="ARBA" id="ARBA00022452"/>
    </source>
</evidence>
<evidence type="ECO:0000256" key="11">
    <source>
        <dbReference type="SAM" id="SignalP"/>
    </source>
</evidence>
<evidence type="ECO:0000313" key="13">
    <source>
        <dbReference type="EMBL" id="MDT8843687.1"/>
    </source>
</evidence>
<dbReference type="GO" id="GO:0009279">
    <property type="term" value="C:cell outer membrane"/>
    <property type="evidence" value="ECO:0007669"/>
    <property type="project" value="UniProtKB-SubCell"/>
</dbReference>
<feature type="chain" id="PRO_5043050772" evidence="11">
    <location>
        <begin position="22"/>
        <end position="357"/>
    </location>
</feature>
<name>A0AAP5V188_9BURK</name>
<keyword evidence="10" id="KW-0998">Cell outer membrane</keyword>
<sequence length="357" mass="37507">MIRNALILAVASSLPPCAARAQNSVTLYGVLDAGITFVSNQGGHSNLIVDTGEMQANRWGIQGTEDLGGGMKAVFKLESSFSLSNGASSGGLAFSRVAAVGLSNDYGTITLGRQYDFMNDFLQQYTSGNEFAGAYDRRPLDIDRIGGEDENNSIKYVSANLSGFTLGAMYGFSGAPGQFGGAAGAPRYASFGLNYAEGPLSGAIAYANTNGAGGSLAEGVLKATGLRNWGAGAQYNFGSLTIYGNYTNSRTSGALTTVATAIQVFDGGFVWFVTPAVNLGLGYSFVDWQDADLNRFNAGVHYFLSKRTDVYATAILVRSNSSSQPAGIFTVVNPATNTGYSSNRNQLAVRLAIRTHF</sequence>
<dbReference type="AlphaFoldDB" id="A0AAP5V188"/>
<dbReference type="PRINTS" id="PR00184">
    <property type="entry name" value="NEISSPPORIN"/>
</dbReference>
<proteinExistence type="predicted"/>
<dbReference type="Proteomes" id="UP001246473">
    <property type="component" value="Unassembled WGS sequence"/>
</dbReference>
<keyword evidence="4" id="KW-1134">Transmembrane beta strand</keyword>
<accession>A0AAP5V188</accession>
<evidence type="ECO:0000313" key="14">
    <source>
        <dbReference type="Proteomes" id="UP001246473"/>
    </source>
</evidence>
<keyword evidence="6 11" id="KW-0732">Signal</keyword>
<feature type="domain" description="Porin" evidence="12">
    <location>
        <begin position="8"/>
        <end position="314"/>
    </location>
</feature>
<evidence type="ECO:0000256" key="8">
    <source>
        <dbReference type="ARBA" id="ARBA00023114"/>
    </source>
</evidence>
<dbReference type="GO" id="GO:0006811">
    <property type="term" value="P:monoatomic ion transport"/>
    <property type="evidence" value="ECO:0007669"/>
    <property type="project" value="UniProtKB-KW"/>
</dbReference>
<keyword evidence="9" id="KW-0472">Membrane</keyword>
<evidence type="ECO:0000256" key="1">
    <source>
        <dbReference type="ARBA" id="ARBA00004571"/>
    </source>
</evidence>
<evidence type="ECO:0000256" key="10">
    <source>
        <dbReference type="ARBA" id="ARBA00023237"/>
    </source>
</evidence>
<keyword evidence="8" id="KW-0626">Porin</keyword>
<organism evidence="13 14">
    <name type="scientific">Paraburkholderia fungorum</name>
    <dbReference type="NCBI Taxonomy" id="134537"/>
    <lineage>
        <taxon>Bacteria</taxon>
        <taxon>Pseudomonadati</taxon>
        <taxon>Pseudomonadota</taxon>
        <taxon>Betaproteobacteria</taxon>
        <taxon>Burkholderiales</taxon>
        <taxon>Burkholderiaceae</taxon>
        <taxon>Paraburkholderia</taxon>
    </lineage>
</organism>
<evidence type="ECO:0000256" key="6">
    <source>
        <dbReference type="ARBA" id="ARBA00022729"/>
    </source>
</evidence>
<comment type="caution">
    <text evidence="13">The sequence shown here is derived from an EMBL/GenBank/DDBJ whole genome shotgun (WGS) entry which is preliminary data.</text>
</comment>
<keyword evidence="3" id="KW-0813">Transport</keyword>
<protein>
    <submittedName>
        <fullName evidence="13">Porin</fullName>
    </submittedName>
</protein>
<dbReference type="CDD" id="cd00342">
    <property type="entry name" value="gram_neg_porins"/>
    <property type="match status" value="1"/>
</dbReference>
<dbReference type="SUPFAM" id="SSF56935">
    <property type="entry name" value="Porins"/>
    <property type="match status" value="1"/>
</dbReference>
<dbReference type="EMBL" id="JANSLM010000028">
    <property type="protein sequence ID" value="MDT8843687.1"/>
    <property type="molecule type" value="Genomic_DNA"/>
</dbReference>
<evidence type="ECO:0000256" key="7">
    <source>
        <dbReference type="ARBA" id="ARBA00023065"/>
    </source>
</evidence>
<dbReference type="GO" id="GO:0046930">
    <property type="term" value="C:pore complex"/>
    <property type="evidence" value="ECO:0007669"/>
    <property type="project" value="UniProtKB-KW"/>
</dbReference>
<dbReference type="InterPro" id="IPR033900">
    <property type="entry name" value="Gram_neg_porin_domain"/>
</dbReference>
<evidence type="ECO:0000256" key="9">
    <source>
        <dbReference type="ARBA" id="ARBA00023136"/>
    </source>
</evidence>
<dbReference type="RefSeq" id="WP_278498733.1">
    <property type="nucleotide sequence ID" value="NZ_JANSLM010000028.1"/>
</dbReference>
<dbReference type="InterPro" id="IPR023614">
    <property type="entry name" value="Porin_dom_sf"/>
</dbReference>
<dbReference type="Pfam" id="PF13609">
    <property type="entry name" value="Porin_4"/>
    <property type="match status" value="1"/>
</dbReference>
<comment type="subcellular location">
    <subcellularLocation>
        <location evidence="1">Cell outer membrane</location>
        <topology evidence="1">Multi-pass membrane protein</topology>
    </subcellularLocation>
</comment>
<comment type="subunit">
    <text evidence="2">Homotrimer.</text>
</comment>
<dbReference type="InterPro" id="IPR002299">
    <property type="entry name" value="Porin_Neis"/>
</dbReference>
<evidence type="ECO:0000256" key="2">
    <source>
        <dbReference type="ARBA" id="ARBA00011233"/>
    </source>
</evidence>
<dbReference type="PANTHER" id="PTHR34501">
    <property type="entry name" value="PROTEIN YDDL-RELATED"/>
    <property type="match status" value="1"/>
</dbReference>
<dbReference type="InterPro" id="IPR050298">
    <property type="entry name" value="Gram-neg_bact_OMP"/>
</dbReference>
<dbReference type="GO" id="GO:0015288">
    <property type="term" value="F:porin activity"/>
    <property type="evidence" value="ECO:0007669"/>
    <property type="project" value="UniProtKB-KW"/>
</dbReference>
<evidence type="ECO:0000256" key="3">
    <source>
        <dbReference type="ARBA" id="ARBA00022448"/>
    </source>
</evidence>
<dbReference type="Gene3D" id="2.40.160.10">
    <property type="entry name" value="Porin"/>
    <property type="match status" value="1"/>
</dbReference>
<keyword evidence="5" id="KW-0812">Transmembrane</keyword>
<evidence type="ECO:0000256" key="5">
    <source>
        <dbReference type="ARBA" id="ARBA00022692"/>
    </source>
</evidence>
<feature type="signal peptide" evidence="11">
    <location>
        <begin position="1"/>
        <end position="21"/>
    </location>
</feature>
<keyword evidence="7" id="KW-0406">Ion transport</keyword>
<reference evidence="13" key="1">
    <citation type="submission" date="2022-08" db="EMBL/GenBank/DDBJ databases">
        <authorList>
            <person name="Kim S.-J."/>
        </authorList>
    </citation>
    <scope>NUCLEOTIDE SEQUENCE</scope>
    <source>
        <strain evidence="13">KJ</strain>
    </source>
</reference>
<dbReference type="PANTHER" id="PTHR34501:SF9">
    <property type="entry name" value="MAJOR OUTER MEMBRANE PROTEIN P.IA"/>
    <property type="match status" value="1"/>
</dbReference>
<evidence type="ECO:0000259" key="12">
    <source>
        <dbReference type="Pfam" id="PF13609"/>
    </source>
</evidence>